<evidence type="ECO:0000256" key="2">
    <source>
        <dbReference type="ARBA" id="ARBA00022618"/>
    </source>
</evidence>
<keyword evidence="3" id="KW-0812">Transmembrane</keyword>
<evidence type="ECO:0000256" key="5">
    <source>
        <dbReference type="ARBA" id="ARBA00023136"/>
    </source>
</evidence>
<evidence type="ECO:0000256" key="3">
    <source>
        <dbReference type="ARBA" id="ARBA00022692"/>
    </source>
</evidence>
<feature type="coiled-coil region" evidence="7">
    <location>
        <begin position="77"/>
        <end position="118"/>
    </location>
</feature>
<evidence type="ECO:0000256" key="4">
    <source>
        <dbReference type="ARBA" id="ARBA00022989"/>
    </source>
</evidence>
<evidence type="ECO:0000313" key="8">
    <source>
        <dbReference type="EMBL" id="HED11060.1"/>
    </source>
</evidence>
<evidence type="ECO:0000256" key="7">
    <source>
        <dbReference type="SAM" id="Coils"/>
    </source>
</evidence>
<dbReference type="EMBL" id="DRLD01000279">
    <property type="protein sequence ID" value="HED11060.1"/>
    <property type="molecule type" value="Genomic_DNA"/>
</dbReference>
<reference evidence="8" key="1">
    <citation type="journal article" date="2020" name="mSystems">
        <title>Genome- and Community-Level Interaction Insights into Carbon Utilization and Element Cycling Functions of Hydrothermarchaeota in Hydrothermal Sediment.</title>
        <authorList>
            <person name="Zhou Z."/>
            <person name="Liu Y."/>
            <person name="Xu W."/>
            <person name="Pan J."/>
            <person name="Luo Z.H."/>
            <person name="Li M."/>
        </authorList>
    </citation>
    <scope>NUCLEOTIDE SEQUENCE [LARGE SCALE GENOMIC DNA]</scope>
    <source>
        <strain evidence="8">HyVt-456</strain>
    </source>
</reference>
<gene>
    <name evidence="8" type="ORF">ENJ10_10260</name>
</gene>
<dbReference type="GO" id="GO:0043093">
    <property type="term" value="P:FtsZ-dependent cytokinesis"/>
    <property type="evidence" value="ECO:0007669"/>
    <property type="project" value="TreeGrafter"/>
</dbReference>
<keyword evidence="5" id="KW-0472">Membrane</keyword>
<keyword evidence="1" id="KW-1003">Cell membrane</keyword>
<dbReference type="InterPro" id="IPR023081">
    <property type="entry name" value="Cell_div_FtsB"/>
</dbReference>
<organism evidence="8">
    <name type="scientific">Caldithrix abyssi</name>
    <dbReference type="NCBI Taxonomy" id="187145"/>
    <lineage>
        <taxon>Bacteria</taxon>
        <taxon>Pseudomonadati</taxon>
        <taxon>Calditrichota</taxon>
        <taxon>Calditrichia</taxon>
        <taxon>Calditrichales</taxon>
        <taxon>Calditrichaceae</taxon>
        <taxon>Caldithrix</taxon>
    </lineage>
</organism>
<comment type="caution">
    <text evidence="8">The sequence shown here is derived from an EMBL/GenBank/DDBJ whole genome shotgun (WGS) entry which is preliminary data.</text>
</comment>
<keyword evidence="6" id="KW-0131">Cell cycle</keyword>
<dbReference type="Proteomes" id="UP000886005">
    <property type="component" value="Unassembled WGS sequence"/>
</dbReference>
<dbReference type="PANTHER" id="PTHR37485">
    <property type="entry name" value="CELL DIVISION PROTEIN FTSB"/>
    <property type="match status" value="1"/>
</dbReference>
<evidence type="ECO:0000256" key="1">
    <source>
        <dbReference type="ARBA" id="ARBA00022475"/>
    </source>
</evidence>
<dbReference type="AlphaFoldDB" id="A0A7V1LN65"/>
<keyword evidence="7" id="KW-0175">Coiled coil</keyword>
<keyword evidence="2" id="KW-0132">Cell division</keyword>
<dbReference type="Pfam" id="PF04977">
    <property type="entry name" value="DivIC"/>
    <property type="match status" value="1"/>
</dbReference>
<dbReference type="PANTHER" id="PTHR37485:SF1">
    <property type="entry name" value="CELL DIVISION PROTEIN FTSB"/>
    <property type="match status" value="1"/>
</dbReference>
<evidence type="ECO:0000256" key="6">
    <source>
        <dbReference type="ARBA" id="ARBA00023306"/>
    </source>
</evidence>
<dbReference type="InterPro" id="IPR007060">
    <property type="entry name" value="FtsL/DivIC"/>
</dbReference>
<sequence>MKKRYIPAWLFTESNSKEKISRPYLRMRPFFSMAKLKTKKTVKRRRPPLNSGLWLVLSIVVVLILAFIFADRGMVKYWQARDERNELLREIEELKERKEQLIREKELLEKNLQYIEKVAREKYKMKKPGEKVYEVAPDE</sequence>
<proteinExistence type="predicted"/>
<protein>
    <submittedName>
        <fullName evidence="8">Septum formation initiator family protein</fullName>
    </submittedName>
</protein>
<accession>A0A7V1LN65</accession>
<dbReference type="GO" id="GO:0030428">
    <property type="term" value="C:cell septum"/>
    <property type="evidence" value="ECO:0007669"/>
    <property type="project" value="TreeGrafter"/>
</dbReference>
<keyword evidence="4" id="KW-1133">Transmembrane helix</keyword>
<name>A0A7V1LN65_CALAY</name>